<sequence>MKITVYSVRRRLATSAIVLALAVLGLYGLWRLPVNFLPDMTYPMVKLNIYWSGATPEEIERGLADPIERQMMTVDGLDYLESSSIEGMYSLIANFRYGVNINVAYQDATAALARVARKLPKDIDPPVIFKADPSQIPILQLTVRSDRLDLVKLRTWTDEWLQDQILSVPGVAGTEIVGGLQREIRVHLKPDALEKYGLTISGVLKRLREENVQQFGGRVTVGPQEIIARTMGEYASLDDIRNIVLLRDGAAKVFLRDVAEVVDSHREARVITRLDRQPAVKLSVLKQADANTVEVSRAVEKRLAELKSGLPQGIALGMVENQGTYVVDALKGVKTAAAEAAILVVLIVWLFLGSWRQVVVIAVALPLILIMNFGLMQMAGFSLNIFSLGGLVIAIGVLVDNSILVIEAISRQRDEHPEQPINELVTTATADIGPAVVASTLAFLALFVPFLLVPGLVSLLFRELILVIAGIVLISLATAVTLTPMLTAALLGSAVKIQAKGRFEAFFDRITQAYGRWLAWMLDYRYPVLAVFIVTAVAGGFATVKLGSEFLPQMDDGRILVKVKLPTGASLAETDRVLRDIEQRIGGDKRIESLFAMAGGKAVGTVTFEIANEGEINVQLLPGEARTISTQQYIAELRPIVVKVPAPGGKVTVSQTKVKGMRKLGDADIEVKIKGADMARLFDMARHVSQTMNELKHFTNVYVAMDLSKPEYQVKVDRARAAEMGVSVADVADTLRTLVSGTVATRLREGNYDYDIRVMVPESRVSNRSDLENLRITTVQGGSVRLIDLAQVRLASGPVEIVRENQVKMVIVRGDASGVSVGEALGELQTAMAKETVPPGYQLSYGGQAQMMSEMTRSVLLILVFAVFFSFIVLAVQFNSVKLPALILGSVPFCLAGSAGLLLFTGKPLGATVIIGVLVVLAAVVNAGVLLFTYARVLEEENQLPVRDAVLKAAKLRLRPRIMVTTAILIGLVPLALALEAGGDMLQPMAIAAIGGLLMENFVSLFLMPVLYLMANRETGNPALKGEQHA</sequence>
<feature type="transmembrane region" description="Helical" evidence="1">
    <location>
        <begin position="430"/>
        <end position="452"/>
    </location>
</feature>
<dbReference type="PRINTS" id="PR00702">
    <property type="entry name" value="ACRIFLAVINRP"/>
</dbReference>
<dbReference type="SUPFAM" id="SSF82693">
    <property type="entry name" value="Multidrug efflux transporter AcrB pore domain, PN1, PN2, PC1 and PC2 subdomains"/>
    <property type="match status" value="3"/>
</dbReference>
<dbReference type="Gene3D" id="3.30.70.1430">
    <property type="entry name" value="Multidrug efflux transporter AcrB pore domain"/>
    <property type="match status" value="2"/>
</dbReference>
<feature type="transmembrane region" description="Helical" evidence="1">
    <location>
        <begin position="991"/>
        <end position="1015"/>
    </location>
</feature>
<keyword evidence="1" id="KW-0472">Membrane</keyword>
<dbReference type="Proteomes" id="UP000015559">
    <property type="component" value="Plasmid pSCD"/>
</dbReference>
<evidence type="ECO:0000256" key="1">
    <source>
        <dbReference type="SAM" id="Phobius"/>
    </source>
</evidence>
<dbReference type="InterPro" id="IPR027463">
    <property type="entry name" value="AcrB_DN_DC_subdom"/>
</dbReference>
<feature type="transmembrane region" description="Helical" evidence="1">
    <location>
        <begin position="962"/>
        <end position="979"/>
    </location>
</feature>
<feature type="transmembrane region" description="Helical" evidence="1">
    <location>
        <begin position="526"/>
        <end position="544"/>
    </location>
</feature>
<dbReference type="HOGENOM" id="CLU_002755_1_2_4"/>
<feature type="transmembrane region" description="Helical" evidence="1">
    <location>
        <begin position="359"/>
        <end position="379"/>
    </location>
</feature>
<dbReference type="Gene3D" id="3.30.2090.10">
    <property type="entry name" value="Multidrug efflux transporter AcrB TolC docking domain, DN and DC subdomains"/>
    <property type="match status" value="2"/>
</dbReference>
<evidence type="ECO:0000313" key="3">
    <source>
        <dbReference type="Proteomes" id="UP000015559"/>
    </source>
</evidence>
<dbReference type="GO" id="GO:0005886">
    <property type="term" value="C:plasma membrane"/>
    <property type="evidence" value="ECO:0007669"/>
    <property type="project" value="TreeGrafter"/>
</dbReference>
<dbReference type="Gene3D" id="3.30.70.1320">
    <property type="entry name" value="Multidrug efflux transporter AcrB pore domain like"/>
    <property type="match status" value="1"/>
</dbReference>
<keyword evidence="1" id="KW-1133">Transmembrane helix</keyword>
<dbReference type="Gene3D" id="3.30.70.1440">
    <property type="entry name" value="Multidrug efflux transporter AcrB pore domain"/>
    <property type="match status" value="1"/>
</dbReference>
<dbReference type="Pfam" id="PF00873">
    <property type="entry name" value="ACR_tran"/>
    <property type="match status" value="1"/>
</dbReference>
<dbReference type="EMBL" id="AP013067">
    <property type="protein sequence ID" value="BAN36879.1"/>
    <property type="molecule type" value="Genomic_DNA"/>
</dbReference>
<accession>S6APL5</accession>
<dbReference type="GO" id="GO:0042910">
    <property type="term" value="F:xenobiotic transmembrane transporter activity"/>
    <property type="evidence" value="ECO:0007669"/>
    <property type="project" value="TreeGrafter"/>
</dbReference>
<feature type="transmembrane region" description="Helical" evidence="1">
    <location>
        <begin position="335"/>
        <end position="352"/>
    </location>
</feature>
<feature type="transmembrane region" description="Helical" evidence="1">
    <location>
        <begin position="883"/>
        <end position="904"/>
    </location>
</feature>
<dbReference type="SUPFAM" id="SSF82714">
    <property type="entry name" value="Multidrug efflux transporter AcrB TolC docking domain, DN and DC subdomains"/>
    <property type="match status" value="2"/>
</dbReference>
<reference evidence="2 3" key="1">
    <citation type="journal article" date="2012" name="Appl. Environ. Microbiol.">
        <title>Draft genome sequence of a psychrotolerant sulfur-oxidizing bacterium, Sulfuricella denitrificans skB26, and proteomic insights into cold adaptation.</title>
        <authorList>
            <person name="Watanabe T."/>
            <person name="Kojima H."/>
            <person name="Fukui M."/>
        </authorList>
    </citation>
    <scope>NUCLEOTIDE SEQUENCE [LARGE SCALE GENOMIC DNA]</scope>
    <source>
        <strain evidence="3">skB26</strain>
        <plasmid evidence="2 3">pSCD</plasmid>
    </source>
</reference>
<feature type="transmembrane region" description="Helical" evidence="1">
    <location>
        <begin position="464"/>
        <end position="492"/>
    </location>
</feature>
<dbReference type="KEGG" id="sdr:SCD_n03080"/>
<keyword evidence="1" id="KW-0812">Transmembrane</keyword>
<dbReference type="Gene3D" id="1.20.1640.10">
    <property type="entry name" value="Multidrug efflux transporter AcrB transmembrane domain"/>
    <property type="match status" value="2"/>
</dbReference>
<geneLocation type="plasmid" evidence="2 3">
    <name>pSCD</name>
</geneLocation>
<feature type="transmembrane region" description="Helical" evidence="1">
    <location>
        <begin position="12"/>
        <end position="30"/>
    </location>
</feature>
<dbReference type="SUPFAM" id="SSF82866">
    <property type="entry name" value="Multidrug efflux transporter AcrB transmembrane domain"/>
    <property type="match status" value="2"/>
</dbReference>
<keyword evidence="2" id="KW-0614">Plasmid</keyword>
<dbReference type="RefSeq" id="WP_009207798.1">
    <property type="nucleotide sequence ID" value="NC_022358.1"/>
</dbReference>
<feature type="transmembrane region" description="Helical" evidence="1">
    <location>
        <begin position="385"/>
        <end position="409"/>
    </location>
</feature>
<dbReference type="InterPro" id="IPR001036">
    <property type="entry name" value="Acrflvin-R"/>
</dbReference>
<proteinExistence type="predicted"/>
<feature type="transmembrane region" description="Helical" evidence="1">
    <location>
        <begin position="858"/>
        <end position="876"/>
    </location>
</feature>
<organism evidence="2 3">
    <name type="scientific">Sulfuricella denitrificans (strain DSM 22764 / NBRC 105220 / skB26)</name>
    <dbReference type="NCBI Taxonomy" id="1163617"/>
    <lineage>
        <taxon>Bacteria</taxon>
        <taxon>Pseudomonadati</taxon>
        <taxon>Pseudomonadota</taxon>
        <taxon>Betaproteobacteria</taxon>
        <taxon>Nitrosomonadales</taxon>
        <taxon>Sulfuricellaceae</taxon>
        <taxon>Sulfuricella</taxon>
    </lineage>
</organism>
<dbReference type="PANTHER" id="PTHR32063">
    <property type="match status" value="1"/>
</dbReference>
<gene>
    <name evidence="2" type="ORF">SCD_n03080</name>
</gene>
<evidence type="ECO:0000313" key="2">
    <source>
        <dbReference type="EMBL" id="BAN36879.1"/>
    </source>
</evidence>
<protein>
    <submittedName>
        <fullName evidence="2">RND transporter, HAE1/HME family, permease protein</fullName>
    </submittedName>
</protein>
<dbReference type="AlphaFoldDB" id="S6APL5"/>
<keyword evidence="3" id="KW-1185">Reference proteome</keyword>
<dbReference type="PANTHER" id="PTHR32063:SF0">
    <property type="entry name" value="SWARMING MOTILITY PROTEIN SWRC"/>
    <property type="match status" value="1"/>
</dbReference>
<name>S6APL5_SULDS</name>
<feature type="transmembrane region" description="Helical" evidence="1">
    <location>
        <begin position="910"/>
        <end position="934"/>
    </location>
</feature>